<organism evidence="2 3">
    <name type="scientific">Nepenthes gracilis</name>
    <name type="common">Slender pitcher plant</name>
    <dbReference type="NCBI Taxonomy" id="150966"/>
    <lineage>
        <taxon>Eukaryota</taxon>
        <taxon>Viridiplantae</taxon>
        <taxon>Streptophyta</taxon>
        <taxon>Embryophyta</taxon>
        <taxon>Tracheophyta</taxon>
        <taxon>Spermatophyta</taxon>
        <taxon>Magnoliopsida</taxon>
        <taxon>eudicotyledons</taxon>
        <taxon>Gunneridae</taxon>
        <taxon>Pentapetalae</taxon>
        <taxon>Caryophyllales</taxon>
        <taxon>Nepenthaceae</taxon>
        <taxon>Nepenthes</taxon>
    </lineage>
</organism>
<dbReference type="Proteomes" id="UP001279734">
    <property type="component" value="Unassembled WGS sequence"/>
</dbReference>
<name>A0AAD3T167_NEPGR</name>
<evidence type="ECO:0000313" key="3">
    <source>
        <dbReference type="Proteomes" id="UP001279734"/>
    </source>
</evidence>
<protein>
    <submittedName>
        <fullName evidence="2">Uncharacterized protein</fullName>
    </submittedName>
</protein>
<dbReference type="EMBL" id="BSYO01000022">
    <property type="protein sequence ID" value="GMH21098.1"/>
    <property type="molecule type" value="Genomic_DNA"/>
</dbReference>
<proteinExistence type="predicted"/>
<sequence length="429" mass="44163">MYVPPSPGGILSPALDSRMANDPLFLPGSIKIPSSVGPEIHSIADEVVPSALDVGSGCVSRENGVVPLMHREPADIGGVDSEAVVQSTPADGLPSGSFMEGSSMVVYDDAPTSVVIHNDHVVLVMDDPCVGDHAAGSITRPITILDVATFEEGSKEAHQPSLSSVFLSNQNEGSPVSVVSPTNLALKDEKEVQRCLDIPLPCCSQAARAPVGSPSGDGAAGQARLLPKLVGVFAAADARMLFVSCHSSGGQGLFCSGMCSDAFPVACAGLCSWIGMLMPAQVCSAALTLWLGVLPLRNCRSAAATVLMALGSGCDAAASAFAIGNLGVLQCAEVGSGLCFLQPQKAAASRPSNRHQQKSPAAASEVARKGSKSRFPLFLMQKGAGLGCFCMKWLRSPMLLEPYAGESWVAAVRLRGGGMAVLSISEGLF</sequence>
<accession>A0AAD3T167</accession>
<keyword evidence="3" id="KW-1185">Reference proteome</keyword>
<reference evidence="2" key="1">
    <citation type="submission" date="2023-05" db="EMBL/GenBank/DDBJ databases">
        <title>Nepenthes gracilis genome sequencing.</title>
        <authorList>
            <person name="Fukushima K."/>
        </authorList>
    </citation>
    <scope>NUCLEOTIDE SEQUENCE</scope>
    <source>
        <strain evidence="2">SING2019-196</strain>
    </source>
</reference>
<evidence type="ECO:0000256" key="1">
    <source>
        <dbReference type="SAM" id="MobiDB-lite"/>
    </source>
</evidence>
<comment type="caution">
    <text evidence="2">The sequence shown here is derived from an EMBL/GenBank/DDBJ whole genome shotgun (WGS) entry which is preliminary data.</text>
</comment>
<feature type="region of interest" description="Disordered" evidence="1">
    <location>
        <begin position="349"/>
        <end position="368"/>
    </location>
</feature>
<gene>
    <name evidence="2" type="ORF">Nepgr_022940</name>
</gene>
<evidence type="ECO:0000313" key="2">
    <source>
        <dbReference type="EMBL" id="GMH21098.1"/>
    </source>
</evidence>
<dbReference type="AlphaFoldDB" id="A0AAD3T167"/>